<protein>
    <submittedName>
        <fullName evidence="3">Uncharacterized protein</fullName>
    </submittedName>
</protein>
<evidence type="ECO:0000313" key="3">
    <source>
        <dbReference type="EMBL" id="KAF7682776.1"/>
    </source>
</evidence>
<dbReference type="Proteomes" id="UP001516464">
    <property type="component" value="Unassembled WGS sequence"/>
</dbReference>
<comment type="caution">
    <text evidence="3">The sequence shown here is derived from an EMBL/GenBank/DDBJ whole genome shotgun (WGS) entry which is preliminary data.</text>
</comment>
<organism evidence="3 4">
    <name type="scientific">Astathelohania contejeani</name>
    <dbReference type="NCBI Taxonomy" id="164912"/>
    <lineage>
        <taxon>Eukaryota</taxon>
        <taxon>Fungi</taxon>
        <taxon>Fungi incertae sedis</taxon>
        <taxon>Microsporidia</taxon>
        <taxon>Astathelohaniidae</taxon>
        <taxon>Astathelohania</taxon>
    </lineage>
</organism>
<keyword evidence="1" id="KW-0175">Coiled coil</keyword>
<feature type="coiled-coil region" evidence="1">
    <location>
        <begin position="147"/>
        <end position="174"/>
    </location>
</feature>
<name>A0ABQ7HX62_9MICR</name>
<keyword evidence="2" id="KW-0732">Signal</keyword>
<proteinExistence type="predicted"/>
<reference evidence="3 4" key="1">
    <citation type="submission" date="2019-01" db="EMBL/GenBank/DDBJ databases">
        <title>Genomes sequencing and comparative genomics of infectious freshwater microsporidia, Cucumispora dikerogammari and Thelohania contejeani.</title>
        <authorList>
            <person name="Cormier A."/>
            <person name="Giraud I."/>
            <person name="Wattier R."/>
            <person name="Teixeira M."/>
            <person name="Grandjean F."/>
            <person name="Rigaud T."/>
            <person name="Cordaux R."/>
        </authorList>
    </citation>
    <scope>NUCLEOTIDE SEQUENCE [LARGE SCALE GENOMIC DNA]</scope>
    <source>
        <strain evidence="3">T1</strain>
        <tissue evidence="3">Spores</tissue>
    </source>
</reference>
<gene>
    <name evidence="3" type="ORF">TCON_2008</name>
</gene>
<evidence type="ECO:0000256" key="1">
    <source>
        <dbReference type="SAM" id="Coils"/>
    </source>
</evidence>
<feature type="signal peptide" evidence="2">
    <location>
        <begin position="1"/>
        <end position="21"/>
    </location>
</feature>
<keyword evidence="4" id="KW-1185">Reference proteome</keyword>
<dbReference type="EMBL" id="SBIQ01000182">
    <property type="protein sequence ID" value="KAF7682776.1"/>
    <property type="molecule type" value="Genomic_DNA"/>
</dbReference>
<evidence type="ECO:0000313" key="4">
    <source>
        <dbReference type="Proteomes" id="UP001516464"/>
    </source>
</evidence>
<sequence length="659" mass="76075">MIKGMIYIVLFLFLKEYSIIAGDITSTREDLEKIPISLSMKTENKKGVAINSKCNTHEESEHNMTHINGDPFLNAKIQGKNDSIQEIAENIKIYPITTLESYTELKIKDRGNSTNEQCFSQDISKSDESITEDFKEWRFSQESLRENKDISKLADELRLDIEEIKKNLENEIFKIKKDINYLNEFGSHKPEFNTPCKQINKIKDYTEVNALQDDPLHDNAASEYISNLDASGKIDEKDLFDTNEELDISSILLQSFEETNANLVDADKKSKLSTPEETSRKLNTSEVKEEFVSEFKEKFKDDQINEMMRTISELKSGLNILMSLLKHYVEYNMPEEENIFESSSNNTDETFESEKCMIKPNGYIFQAFLEPIEEEENYKSDEDTFEESDISHYNKKLKETDFLMASTLSNGSKYITEEDKRSACGNNQNSKADEQLELDNVFDSKISNPILSIMSDTDGNDTELTSLAYDSITNQKEKFSIFPPAIISKNEPRRSLTCRKFEMPEKVDENFKDNLETSQSMFNSLSDKNTHSTPDALSSSIYSYIKHSNEAKKWAEENEKDTANDNKNKITSECNDLLNVNELFGEQIKRSCNKTRKIESKNDCKAKKLQQKKLKSKFETKISNESNHIRLSMNDIVDINIGLNIKDVFIDSKKYFRYR</sequence>
<accession>A0ABQ7HX62</accession>
<feature type="chain" id="PRO_5045043188" evidence="2">
    <location>
        <begin position="22"/>
        <end position="659"/>
    </location>
</feature>
<evidence type="ECO:0000256" key="2">
    <source>
        <dbReference type="SAM" id="SignalP"/>
    </source>
</evidence>